<evidence type="ECO:0000259" key="1">
    <source>
        <dbReference type="Pfam" id="PF02801"/>
    </source>
</evidence>
<dbReference type="GO" id="GO:0016747">
    <property type="term" value="F:acyltransferase activity, transferring groups other than amino-acyl groups"/>
    <property type="evidence" value="ECO:0007669"/>
    <property type="project" value="UniProtKB-ARBA"/>
</dbReference>
<dbReference type="Gene3D" id="3.40.47.10">
    <property type="match status" value="1"/>
</dbReference>
<evidence type="ECO:0000313" key="2">
    <source>
        <dbReference type="EMBL" id="KWX08521.1"/>
    </source>
</evidence>
<feature type="domain" description="Beta-ketoacyl synthase C-terminal" evidence="1">
    <location>
        <begin position="3"/>
        <end position="33"/>
    </location>
</feature>
<accession>A0A132NEH0</accession>
<gene>
    <name evidence="2" type="ORF">TR74_14595</name>
</gene>
<comment type="caution">
    <text evidence="2">The sequence shown here is derived from an EMBL/GenBank/DDBJ whole genome shotgun (WGS) entry which is preliminary data.</text>
</comment>
<dbReference type="PATRIC" id="fig|1469144.9.peg.2307"/>
<evidence type="ECO:0000313" key="3">
    <source>
        <dbReference type="Proteomes" id="UP000070598"/>
    </source>
</evidence>
<organism evidence="2 3">
    <name type="scientific">Carbonactinospora thermoautotrophica</name>
    <dbReference type="NCBI Taxonomy" id="1469144"/>
    <lineage>
        <taxon>Bacteria</taxon>
        <taxon>Bacillati</taxon>
        <taxon>Actinomycetota</taxon>
        <taxon>Actinomycetes</taxon>
        <taxon>Kitasatosporales</taxon>
        <taxon>Carbonactinosporaceae</taxon>
        <taxon>Carbonactinospora</taxon>
    </lineage>
</organism>
<dbReference type="InterPro" id="IPR016039">
    <property type="entry name" value="Thiolase-like"/>
</dbReference>
<proteinExistence type="predicted"/>
<dbReference type="Pfam" id="PF02801">
    <property type="entry name" value="Ketoacyl-synt_C"/>
    <property type="match status" value="1"/>
</dbReference>
<sequence>AGVGRAYAGAGALDVAAAALCLEHSLVPPTPNVSEPGYDIDLVTGRARAVEARTALVLARGLAGFNSALVLRRRS</sequence>
<dbReference type="SUPFAM" id="SSF53901">
    <property type="entry name" value="Thiolase-like"/>
    <property type="match status" value="1"/>
</dbReference>
<dbReference type="EMBL" id="JYIK01000971">
    <property type="protein sequence ID" value="KWX08521.1"/>
    <property type="molecule type" value="Genomic_DNA"/>
</dbReference>
<feature type="non-terminal residue" evidence="2">
    <location>
        <position position="1"/>
    </location>
</feature>
<reference evidence="3" key="1">
    <citation type="submission" date="2015-02" db="EMBL/GenBank/DDBJ databases">
        <title>Physiological reanalysis, assessment of diazotrophy, and genome sequences of multiple isolates of Streptomyces thermoautotrophicus.</title>
        <authorList>
            <person name="MacKellar D.C."/>
            <person name="Lieber L."/>
            <person name="Norman J."/>
            <person name="Bolger A."/>
            <person name="Tobin C."/>
            <person name="Murray J.W."/>
            <person name="Friesen M."/>
            <person name="Prell J."/>
        </authorList>
    </citation>
    <scope>NUCLEOTIDE SEQUENCE [LARGE SCALE GENOMIC DNA]</scope>
    <source>
        <strain evidence="3">UBT1</strain>
    </source>
</reference>
<dbReference type="InterPro" id="IPR014031">
    <property type="entry name" value="Ketoacyl_synth_C"/>
</dbReference>
<dbReference type="Proteomes" id="UP000070598">
    <property type="component" value="Unassembled WGS sequence"/>
</dbReference>
<dbReference type="AlphaFoldDB" id="A0A132NEH0"/>
<protein>
    <recommendedName>
        <fullName evidence="1">Beta-ketoacyl synthase C-terminal domain-containing protein</fullName>
    </recommendedName>
</protein>
<name>A0A132NEH0_9ACTN</name>